<evidence type="ECO:0000259" key="1">
    <source>
        <dbReference type="Pfam" id="PF07727"/>
    </source>
</evidence>
<evidence type="ECO:0000313" key="3">
    <source>
        <dbReference type="EMBL" id="GJT97278.1"/>
    </source>
</evidence>
<accession>A0ABQ5IAW1</accession>
<keyword evidence="4" id="KW-1185">Reference proteome</keyword>
<dbReference type="Pfam" id="PF13976">
    <property type="entry name" value="gag_pre-integrs"/>
    <property type="match status" value="1"/>
</dbReference>
<dbReference type="SUPFAM" id="SSF56672">
    <property type="entry name" value="DNA/RNA polymerases"/>
    <property type="match status" value="1"/>
</dbReference>
<dbReference type="Pfam" id="PF07727">
    <property type="entry name" value="RVT_2"/>
    <property type="match status" value="2"/>
</dbReference>
<protein>
    <submittedName>
        <fullName evidence="3">Ribonuclease H-like domain-containing protein</fullName>
    </submittedName>
</protein>
<reference evidence="3" key="1">
    <citation type="journal article" date="2022" name="Int. J. Mol. Sci.">
        <title>Draft Genome of Tanacetum Coccineum: Genomic Comparison of Closely Related Tanacetum-Family Plants.</title>
        <authorList>
            <person name="Yamashiro T."/>
            <person name="Shiraishi A."/>
            <person name="Nakayama K."/>
            <person name="Satake H."/>
        </authorList>
    </citation>
    <scope>NUCLEOTIDE SEQUENCE</scope>
</reference>
<evidence type="ECO:0000313" key="4">
    <source>
        <dbReference type="Proteomes" id="UP001151760"/>
    </source>
</evidence>
<evidence type="ECO:0000259" key="2">
    <source>
        <dbReference type="Pfam" id="PF13976"/>
    </source>
</evidence>
<dbReference type="InterPro" id="IPR043502">
    <property type="entry name" value="DNA/RNA_pol_sf"/>
</dbReference>
<reference evidence="3" key="2">
    <citation type="submission" date="2022-01" db="EMBL/GenBank/DDBJ databases">
        <authorList>
            <person name="Yamashiro T."/>
            <person name="Shiraishi A."/>
            <person name="Satake H."/>
            <person name="Nakayama K."/>
        </authorList>
    </citation>
    <scope>NUCLEOTIDE SEQUENCE</scope>
</reference>
<gene>
    <name evidence="3" type="ORF">Tco_1092796</name>
</gene>
<dbReference type="InterPro" id="IPR025724">
    <property type="entry name" value="GAG-pre-integrase_dom"/>
</dbReference>
<dbReference type="Proteomes" id="UP001151760">
    <property type="component" value="Unassembled WGS sequence"/>
</dbReference>
<sequence>MQAPQPAYQPFMAQQSIPHMLYSSPYLQQHPSQGLLGASSHLNFNASNLSTIFDKRLFPSVHVGDDNSIPVTNTGHGIIPSIHRPLHLYNVLVTPNIIKNLIYDCQFARDNNCSIEFNAFCFSMKDFLTRHILLRCDSSGDLYPVTKPSTTPTTFLSTSASTWHQRLGHPGDEVLCSLVSRQFISCNKEKSPHICHACQLGKHVKLPFHSSDSIVEHCFDIIHFDLWTSPIHKFHADGTLSCYKARLVANGSSQQLGVDFGETFSSVVKPATIRTVLSLVVSRQWLIHQLDGKNAFLNEDLSEIVYMRQSSGYATLAGFYQSRCDSSLFTYRQGSQVAYLLIYVDDIILTASSPTLLQQVIDSLHNEFDMTDLRALNYFLGISAALTSIGLFLSQRKYALQLPECAHMVHCNPSQTLVDTESKLGPVQDPTLYRSLAGGYSILHLHVQVRVLHVASRYQYADIFTKRLPSALFEEFRSRKENGKPLVDSVFNGPFKCGTVTEAGTATSPATVIDIRYNELTDVEKIREAYDIKATNIVLQGLPQDIYNLVNHLQEAKHIWDRVKLFIEGSEISLQERESKLYDEFDMFTSMPGDTIHSYYLRFAQLINDVHTIYDNETNSNEVRIMKERFTNLLALVASTYNSSTSYTNQTLYHQQLSPFAQEQVLPLASQQLNNVPMV</sequence>
<dbReference type="EMBL" id="BQNB010020562">
    <property type="protein sequence ID" value="GJT97278.1"/>
    <property type="molecule type" value="Genomic_DNA"/>
</dbReference>
<dbReference type="InterPro" id="IPR013103">
    <property type="entry name" value="RVT_2"/>
</dbReference>
<feature type="domain" description="Reverse transcriptase Ty1/copia-type" evidence="1">
    <location>
        <begin position="240"/>
        <end position="314"/>
    </location>
</feature>
<feature type="domain" description="Reverse transcriptase Ty1/copia-type" evidence="1">
    <location>
        <begin position="318"/>
        <end position="416"/>
    </location>
</feature>
<comment type="caution">
    <text evidence="3">The sequence shown here is derived from an EMBL/GenBank/DDBJ whole genome shotgun (WGS) entry which is preliminary data.</text>
</comment>
<name>A0ABQ5IAW1_9ASTR</name>
<proteinExistence type="predicted"/>
<feature type="domain" description="GAG-pre-integrase" evidence="2">
    <location>
        <begin position="157"/>
        <end position="203"/>
    </location>
</feature>
<organism evidence="3 4">
    <name type="scientific">Tanacetum coccineum</name>
    <dbReference type="NCBI Taxonomy" id="301880"/>
    <lineage>
        <taxon>Eukaryota</taxon>
        <taxon>Viridiplantae</taxon>
        <taxon>Streptophyta</taxon>
        <taxon>Embryophyta</taxon>
        <taxon>Tracheophyta</taxon>
        <taxon>Spermatophyta</taxon>
        <taxon>Magnoliopsida</taxon>
        <taxon>eudicotyledons</taxon>
        <taxon>Gunneridae</taxon>
        <taxon>Pentapetalae</taxon>
        <taxon>asterids</taxon>
        <taxon>campanulids</taxon>
        <taxon>Asterales</taxon>
        <taxon>Asteraceae</taxon>
        <taxon>Asteroideae</taxon>
        <taxon>Anthemideae</taxon>
        <taxon>Anthemidinae</taxon>
        <taxon>Tanacetum</taxon>
    </lineage>
</organism>